<dbReference type="OrthoDB" id="10679178at2759"/>
<reference evidence="2 3" key="1">
    <citation type="submission" date="2015-10" db="EMBL/GenBank/DDBJ databases">
        <title>Full genome of DAOMC 229536 Phialocephala scopiformis, a fungal endophyte of spruce producing the potent anti-insectan compound rugulosin.</title>
        <authorList>
            <consortium name="DOE Joint Genome Institute"/>
            <person name="Walker A.K."/>
            <person name="Frasz S.L."/>
            <person name="Seifert K.A."/>
            <person name="Miller J.D."/>
            <person name="Mondo S.J."/>
            <person name="Labutti K."/>
            <person name="Lipzen A."/>
            <person name="Dockter R."/>
            <person name="Kennedy M."/>
            <person name="Grigoriev I.V."/>
            <person name="Spatafora J.W."/>
        </authorList>
    </citation>
    <scope>NUCLEOTIDE SEQUENCE [LARGE SCALE GENOMIC DNA]</scope>
    <source>
        <strain evidence="2 3">CBS 120377</strain>
    </source>
</reference>
<evidence type="ECO:0000256" key="1">
    <source>
        <dbReference type="SAM" id="MobiDB-lite"/>
    </source>
</evidence>
<dbReference type="EMBL" id="KQ947412">
    <property type="protein sequence ID" value="KUJ18711.1"/>
    <property type="molecule type" value="Genomic_DNA"/>
</dbReference>
<evidence type="ECO:0000313" key="2">
    <source>
        <dbReference type="EMBL" id="KUJ18711.1"/>
    </source>
</evidence>
<sequence>MEGRSTPRRVAVHMPKKDVLTFDIWHLVFKEIWIEATTIGNYWKTDCIEDDLRLWLQNLRTVSKDFNKIITPHVHHTVRISESHIIRDDPENIYRLFKANVLLFSNKIILTPSRNVLVLSEMVQIVSASRKLVTTRWDLKGNDINAMSRCISNSLQEIMKRAVHCSIDYRDKCFYIEEVGQNGIPIERKSSYTNSQLAQQILPSTSISETGEEESSTIQTLTLKDACLNWESESKKILYNPMFQRILPMTELSLTVEGSDLYCFLKTIPAEDLKDLYTFEIVSDEHNWDIQGSKAPLVKLFGKFERLENLKFNHERWQELLPPSSICRLGANLKRLELRDMTWQDVPLTVQELDHIRVHCPDLLFLAVNWASDSGEKQNFLEILCRFEHVCELVLVTSNGVQLSNSNQRSTDPDDDGATIIFDFMRKNKYGIPITSCMVEVERALHVRATGEYEDGFMLDGIRVFKFSVRASGHTERSGDVRFDTFAVSGDGEDGDNLANEEDLDEDMDGVEGDESEADETEGDEEDSDEEDEDAVDSINF</sequence>
<proteinExistence type="predicted"/>
<organism evidence="2 3">
    <name type="scientific">Mollisia scopiformis</name>
    <name type="common">Conifer needle endophyte fungus</name>
    <name type="synonym">Phialocephala scopiformis</name>
    <dbReference type="NCBI Taxonomy" id="149040"/>
    <lineage>
        <taxon>Eukaryota</taxon>
        <taxon>Fungi</taxon>
        <taxon>Dikarya</taxon>
        <taxon>Ascomycota</taxon>
        <taxon>Pezizomycotina</taxon>
        <taxon>Leotiomycetes</taxon>
        <taxon>Helotiales</taxon>
        <taxon>Mollisiaceae</taxon>
        <taxon>Mollisia</taxon>
    </lineage>
</organism>
<protein>
    <submittedName>
        <fullName evidence="2">Uncharacterized protein</fullName>
    </submittedName>
</protein>
<keyword evidence="3" id="KW-1185">Reference proteome</keyword>
<name>A0A194XEY5_MOLSC</name>
<dbReference type="Proteomes" id="UP000070700">
    <property type="component" value="Unassembled WGS sequence"/>
</dbReference>
<dbReference type="KEGG" id="psco:LY89DRAFT_732264"/>
<dbReference type="InParanoid" id="A0A194XEY5"/>
<gene>
    <name evidence="2" type="ORF">LY89DRAFT_732264</name>
</gene>
<feature type="compositionally biased region" description="Acidic residues" evidence="1">
    <location>
        <begin position="491"/>
        <end position="541"/>
    </location>
</feature>
<dbReference type="RefSeq" id="XP_018073066.1">
    <property type="nucleotide sequence ID" value="XM_018219664.1"/>
</dbReference>
<accession>A0A194XEY5</accession>
<evidence type="ECO:0000313" key="3">
    <source>
        <dbReference type="Proteomes" id="UP000070700"/>
    </source>
</evidence>
<dbReference type="GeneID" id="28829390"/>
<dbReference type="AlphaFoldDB" id="A0A194XEY5"/>
<feature type="region of interest" description="Disordered" evidence="1">
    <location>
        <begin position="485"/>
        <end position="541"/>
    </location>
</feature>